<dbReference type="AlphaFoldDB" id="A0A2N1M307"/>
<evidence type="ECO:0000313" key="2">
    <source>
        <dbReference type="EMBL" id="PKK56003.1"/>
    </source>
</evidence>
<reference evidence="2 3" key="1">
    <citation type="submission" date="2016-04" db="EMBL/GenBank/DDBJ databases">
        <title>Genome analyses suggest a sexual origin of heterokaryosis in a supposedly ancient asexual fungus.</title>
        <authorList>
            <person name="Ropars J."/>
            <person name="Sedzielewska K."/>
            <person name="Noel J."/>
            <person name="Charron P."/>
            <person name="Farinelli L."/>
            <person name="Marton T."/>
            <person name="Kruger M."/>
            <person name="Pelin A."/>
            <person name="Brachmann A."/>
            <person name="Corradi N."/>
        </authorList>
    </citation>
    <scope>NUCLEOTIDE SEQUENCE [LARGE SCALE GENOMIC DNA]</scope>
    <source>
        <strain evidence="2 3">C2</strain>
    </source>
</reference>
<keyword evidence="1" id="KW-0812">Transmembrane</keyword>
<keyword evidence="1" id="KW-0472">Membrane</keyword>
<evidence type="ECO:0000256" key="1">
    <source>
        <dbReference type="SAM" id="Phobius"/>
    </source>
</evidence>
<evidence type="ECO:0000313" key="3">
    <source>
        <dbReference type="Proteomes" id="UP000233469"/>
    </source>
</evidence>
<name>A0A2N1M307_9GLOM</name>
<keyword evidence="1" id="KW-1133">Transmembrane helix</keyword>
<accession>A0A2N1M307</accession>
<reference evidence="2 3" key="2">
    <citation type="submission" date="2017-10" db="EMBL/GenBank/DDBJ databases">
        <title>Extensive intraspecific genome diversity in a model arbuscular mycorrhizal fungus.</title>
        <authorList>
            <person name="Chen E.C.H."/>
            <person name="Morin E."/>
            <person name="Baudet D."/>
            <person name="Noel J."/>
            <person name="Ndikumana S."/>
            <person name="Charron P."/>
            <person name="St-Onge C."/>
            <person name="Giorgi J."/>
            <person name="Grigoriev I.V."/>
            <person name="Roux C."/>
            <person name="Martin F.M."/>
            <person name="Corradi N."/>
        </authorList>
    </citation>
    <scope>NUCLEOTIDE SEQUENCE [LARGE SCALE GENOMIC DNA]</scope>
    <source>
        <strain evidence="2 3">C2</strain>
    </source>
</reference>
<dbReference type="Proteomes" id="UP000233469">
    <property type="component" value="Unassembled WGS sequence"/>
</dbReference>
<comment type="caution">
    <text evidence="2">The sequence shown here is derived from an EMBL/GenBank/DDBJ whole genome shotgun (WGS) entry which is preliminary data.</text>
</comment>
<proteinExistence type="predicted"/>
<feature type="transmembrane region" description="Helical" evidence="1">
    <location>
        <begin position="23"/>
        <end position="42"/>
    </location>
</feature>
<sequence length="63" mass="7075">MSQIPIDTLIFLILLNLSPSTNFWIGFCLDLLCLDLVALLNFTNDNWTFEQFPNGHISSCAIG</sequence>
<organism evidence="2 3">
    <name type="scientific">Rhizophagus irregularis</name>
    <dbReference type="NCBI Taxonomy" id="588596"/>
    <lineage>
        <taxon>Eukaryota</taxon>
        <taxon>Fungi</taxon>
        <taxon>Fungi incertae sedis</taxon>
        <taxon>Mucoromycota</taxon>
        <taxon>Glomeromycotina</taxon>
        <taxon>Glomeromycetes</taxon>
        <taxon>Glomerales</taxon>
        <taxon>Glomeraceae</taxon>
        <taxon>Rhizophagus</taxon>
    </lineage>
</organism>
<gene>
    <name evidence="2" type="ORF">RhiirC2_800963</name>
</gene>
<dbReference type="EMBL" id="LLXL01006372">
    <property type="protein sequence ID" value="PKK56003.1"/>
    <property type="molecule type" value="Genomic_DNA"/>
</dbReference>
<protein>
    <submittedName>
        <fullName evidence="2">Uncharacterized protein</fullName>
    </submittedName>
</protein>